<dbReference type="InterPro" id="IPR050306">
    <property type="entry name" value="PfkB_Carbo_kinase"/>
</dbReference>
<dbReference type="GO" id="GO:0005524">
    <property type="term" value="F:ATP binding"/>
    <property type="evidence" value="ECO:0007669"/>
    <property type="project" value="UniProtKB-KW"/>
</dbReference>
<evidence type="ECO:0000256" key="2">
    <source>
        <dbReference type="ARBA" id="ARBA00022679"/>
    </source>
</evidence>
<dbReference type="SUPFAM" id="SSF53613">
    <property type="entry name" value="Ribokinase-like"/>
    <property type="match status" value="1"/>
</dbReference>
<keyword evidence="5" id="KW-0067">ATP-binding</keyword>
<dbReference type="AlphaFoldDB" id="A0A380NKU0"/>
<dbReference type="OrthoDB" id="9813569at2"/>
<reference evidence="7 8" key="1">
    <citation type="submission" date="2018-06" db="EMBL/GenBank/DDBJ databases">
        <authorList>
            <consortium name="Pathogen Informatics"/>
            <person name="Doyle S."/>
        </authorList>
    </citation>
    <scope>NUCLEOTIDE SEQUENCE [LARGE SCALE GENOMIC DNA]</scope>
    <source>
        <strain evidence="7 8">NCTC12020</strain>
    </source>
</reference>
<evidence type="ECO:0000313" key="7">
    <source>
        <dbReference type="EMBL" id="SUP43111.1"/>
    </source>
</evidence>
<comment type="similarity">
    <text evidence="1">Belongs to the carbohydrate kinase PfkB family.</text>
</comment>
<evidence type="ECO:0000256" key="1">
    <source>
        <dbReference type="ARBA" id="ARBA00010688"/>
    </source>
</evidence>
<accession>A0A380NKU0</accession>
<evidence type="ECO:0000313" key="8">
    <source>
        <dbReference type="Proteomes" id="UP000255367"/>
    </source>
</evidence>
<dbReference type="PANTHER" id="PTHR43085:SF1">
    <property type="entry name" value="PSEUDOURIDINE KINASE-RELATED"/>
    <property type="match status" value="1"/>
</dbReference>
<keyword evidence="3" id="KW-0547">Nucleotide-binding</keyword>
<dbReference type="InterPro" id="IPR029056">
    <property type="entry name" value="Ribokinase-like"/>
</dbReference>
<organism evidence="7 8">
    <name type="scientific">Veillonella criceti</name>
    <dbReference type="NCBI Taxonomy" id="103891"/>
    <lineage>
        <taxon>Bacteria</taxon>
        <taxon>Bacillati</taxon>
        <taxon>Bacillota</taxon>
        <taxon>Negativicutes</taxon>
        <taxon>Veillonellales</taxon>
        <taxon>Veillonellaceae</taxon>
        <taxon>Veillonella</taxon>
    </lineage>
</organism>
<dbReference type="RefSeq" id="WP_115310250.1">
    <property type="nucleotide sequence ID" value="NZ_UHIO01000001.1"/>
</dbReference>
<dbReference type="GO" id="GO:0016301">
    <property type="term" value="F:kinase activity"/>
    <property type="evidence" value="ECO:0007669"/>
    <property type="project" value="UniProtKB-KW"/>
</dbReference>
<dbReference type="Proteomes" id="UP000255367">
    <property type="component" value="Unassembled WGS sequence"/>
</dbReference>
<sequence>MARVLTIGEPMGLMVATEPKALKDVTTFRRYVCGAEVNFAVGMSRLGHETAYISRVGNDPFGQHILDFLAEQHISTDYVTLDDVNRTGMQLKAKTLEGDPEVVNFRRFTAFSYMEPSVVDTVQWESYDHLHVTGIPPALSETCRETSIAMMKAAKAHGVQVSFDTNLRPALWPSEDVMRKNINYLASLADIVLPGLGEGKILTGFETPEEIADFYLKQGAKAVIVKLGTKGAYVKTTDETFYAPAYIVENVVDTVGAGDGFAVGTISGRLEGLSWSEAVRRGAAIGALQVQVESDNEGLPTLEQLVAYQNSAKLSE</sequence>
<dbReference type="Pfam" id="PF00294">
    <property type="entry name" value="PfkB"/>
    <property type="match status" value="1"/>
</dbReference>
<dbReference type="PANTHER" id="PTHR43085">
    <property type="entry name" value="HEXOKINASE FAMILY MEMBER"/>
    <property type="match status" value="1"/>
</dbReference>
<gene>
    <name evidence="7" type="primary">ydjH</name>
    <name evidence="7" type="ORF">NCTC12020_01066</name>
</gene>
<dbReference type="CDD" id="cd01166">
    <property type="entry name" value="KdgK"/>
    <property type="match status" value="1"/>
</dbReference>
<evidence type="ECO:0000256" key="4">
    <source>
        <dbReference type="ARBA" id="ARBA00022777"/>
    </source>
</evidence>
<keyword evidence="2 7" id="KW-0808">Transferase</keyword>
<evidence type="ECO:0000256" key="3">
    <source>
        <dbReference type="ARBA" id="ARBA00022741"/>
    </source>
</evidence>
<dbReference type="Gene3D" id="3.40.1190.20">
    <property type="match status" value="1"/>
</dbReference>
<name>A0A380NKU0_9FIRM</name>
<keyword evidence="8" id="KW-1185">Reference proteome</keyword>
<proteinExistence type="inferred from homology"/>
<feature type="domain" description="Carbohydrate kinase PfkB" evidence="6">
    <location>
        <begin position="1"/>
        <end position="301"/>
    </location>
</feature>
<evidence type="ECO:0000256" key="5">
    <source>
        <dbReference type="ARBA" id="ARBA00022840"/>
    </source>
</evidence>
<protein>
    <submittedName>
        <fullName evidence="7">Uncharacterized sugar kinase ydjH</fullName>
        <ecNumber evidence="7">2.7.1.-</ecNumber>
    </submittedName>
</protein>
<evidence type="ECO:0000259" key="6">
    <source>
        <dbReference type="Pfam" id="PF00294"/>
    </source>
</evidence>
<dbReference type="InterPro" id="IPR011611">
    <property type="entry name" value="PfkB_dom"/>
</dbReference>
<keyword evidence="4 7" id="KW-0418">Kinase</keyword>
<dbReference type="EC" id="2.7.1.-" evidence="7"/>
<dbReference type="EMBL" id="UHIO01000001">
    <property type="protein sequence ID" value="SUP43111.1"/>
    <property type="molecule type" value="Genomic_DNA"/>
</dbReference>